<dbReference type="Proteomes" id="UP000265520">
    <property type="component" value="Unassembled WGS sequence"/>
</dbReference>
<name>A0A392QG78_9FABA</name>
<dbReference type="AlphaFoldDB" id="A0A392QG78"/>
<comment type="caution">
    <text evidence="1">The sequence shown here is derived from an EMBL/GenBank/DDBJ whole genome shotgun (WGS) entry which is preliminary data.</text>
</comment>
<sequence>RFARDDWRANMLVGKYEVKEGTSLWDSRFPFEDVVDQLTVPEDKKAIEDLGVEKSLDVVQSYSLWAASLAAESKKLV</sequence>
<dbReference type="EMBL" id="LXQA010132910">
    <property type="protein sequence ID" value="MCI22882.1"/>
    <property type="molecule type" value="Genomic_DNA"/>
</dbReference>
<evidence type="ECO:0000313" key="2">
    <source>
        <dbReference type="Proteomes" id="UP000265520"/>
    </source>
</evidence>
<protein>
    <submittedName>
        <fullName evidence="1">Uncharacterized protein</fullName>
    </submittedName>
</protein>
<proteinExistence type="predicted"/>
<organism evidence="1 2">
    <name type="scientific">Trifolium medium</name>
    <dbReference type="NCBI Taxonomy" id="97028"/>
    <lineage>
        <taxon>Eukaryota</taxon>
        <taxon>Viridiplantae</taxon>
        <taxon>Streptophyta</taxon>
        <taxon>Embryophyta</taxon>
        <taxon>Tracheophyta</taxon>
        <taxon>Spermatophyta</taxon>
        <taxon>Magnoliopsida</taxon>
        <taxon>eudicotyledons</taxon>
        <taxon>Gunneridae</taxon>
        <taxon>Pentapetalae</taxon>
        <taxon>rosids</taxon>
        <taxon>fabids</taxon>
        <taxon>Fabales</taxon>
        <taxon>Fabaceae</taxon>
        <taxon>Papilionoideae</taxon>
        <taxon>50 kb inversion clade</taxon>
        <taxon>NPAAA clade</taxon>
        <taxon>Hologalegina</taxon>
        <taxon>IRL clade</taxon>
        <taxon>Trifolieae</taxon>
        <taxon>Trifolium</taxon>
    </lineage>
</organism>
<feature type="non-terminal residue" evidence="1">
    <location>
        <position position="1"/>
    </location>
</feature>
<feature type="non-terminal residue" evidence="1">
    <location>
        <position position="77"/>
    </location>
</feature>
<evidence type="ECO:0000313" key="1">
    <source>
        <dbReference type="EMBL" id="MCI22882.1"/>
    </source>
</evidence>
<accession>A0A392QG78</accession>
<keyword evidence="2" id="KW-1185">Reference proteome</keyword>
<reference evidence="1 2" key="1">
    <citation type="journal article" date="2018" name="Front. Plant Sci.">
        <title>Red Clover (Trifolium pratense) and Zigzag Clover (T. medium) - A Picture of Genomic Similarities and Differences.</title>
        <authorList>
            <person name="Dluhosova J."/>
            <person name="Istvanek J."/>
            <person name="Nedelnik J."/>
            <person name="Repkova J."/>
        </authorList>
    </citation>
    <scope>NUCLEOTIDE SEQUENCE [LARGE SCALE GENOMIC DNA]</scope>
    <source>
        <strain evidence="2">cv. 10/8</strain>
        <tissue evidence="1">Leaf</tissue>
    </source>
</reference>